<dbReference type="GO" id="GO:0016788">
    <property type="term" value="F:hydrolase activity, acting on ester bonds"/>
    <property type="evidence" value="ECO:0007669"/>
    <property type="project" value="InterPro"/>
</dbReference>
<accession>A0AAV3PTN5</accession>
<dbReference type="SUPFAM" id="SSF53474">
    <property type="entry name" value="alpha/beta-Hydrolases"/>
    <property type="match status" value="1"/>
</dbReference>
<proteinExistence type="inferred from homology"/>
<keyword evidence="2" id="KW-0442">Lipid degradation</keyword>
<dbReference type="InterPro" id="IPR006693">
    <property type="entry name" value="AB_hydrolase_lipase"/>
</dbReference>
<evidence type="ECO:0000313" key="6">
    <source>
        <dbReference type="Proteomes" id="UP001454036"/>
    </source>
</evidence>
<protein>
    <recommendedName>
        <fullName evidence="2">Lipase</fullName>
    </recommendedName>
</protein>
<dbReference type="InterPro" id="IPR029058">
    <property type="entry name" value="AB_hydrolase_fold"/>
</dbReference>
<keyword evidence="2" id="KW-0443">Lipid metabolism</keyword>
<keyword evidence="6" id="KW-1185">Reference proteome</keyword>
<comment type="caution">
    <text evidence="5">The sequence shown here is derived from an EMBL/GenBank/DDBJ whole genome shotgun (WGS) entry which is preliminary data.</text>
</comment>
<dbReference type="GO" id="GO:0016042">
    <property type="term" value="P:lipid catabolic process"/>
    <property type="evidence" value="ECO:0007669"/>
    <property type="project" value="UniProtKB-KW"/>
</dbReference>
<name>A0AAV3PTN5_LITER</name>
<dbReference type="FunFam" id="3.40.50.1820:FF:000126">
    <property type="entry name" value="Lipase"/>
    <property type="match status" value="1"/>
</dbReference>
<gene>
    <name evidence="5" type="ORF">LIER_37931</name>
</gene>
<dbReference type="InterPro" id="IPR025483">
    <property type="entry name" value="Lipase_euk"/>
</dbReference>
<keyword evidence="2" id="KW-0378">Hydrolase</keyword>
<organism evidence="5 6">
    <name type="scientific">Lithospermum erythrorhizon</name>
    <name type="common">Purple gromwell</name>
    <name type="synonym">Lithospermum officinale var. erythrorhizon</name>
    <dbReference type="NCBI Taxonomy" id="34254"/>
    <lineage>
        <taxon>Eukaryota</taxon>
        <taxon>Viridiplantae</taxon>
        <taxon>Streptophyta</taxon>
        <taxon>Embryophyta</taxon>
        <taxon>Tracheophyta</taxon>
        <taxon>Spermatophyta</taxon>
        <taxon>Magnoliopsida</taxon>
        <taxon>eudicotyledons</taxon>
        <taxon>Gunneridae</taxon>
        <taxon>Pentapetalae</taxon>
        <taxon>asterids</taxon>
        <taxon>lamiids</taxon>
        <taxon>Boraginales</taxon>
        <taxon>Boraginaceae</taxon>
        <taxon>Boraginoideae</taxon>
        <taxon>Lithospermeae</taxon>
        <taxon>Lithospermum</taxon>
    </lineage>
</organism>
<evidence type="ECO:0000256" key="1">
    <source>
        <dbReference type="ARBA" id="ARBA00010701"/>
    </source>
</evidence>
<dbReference type="Pfam" id="PF04083">
    <property type="entry name" value="Abhydro_lipase"/>
    <property type="match status" value="1"/>
</dbReference>
<dbReference type="Pfam" id="PF00756">
    <property type="entry name" value="Esterase"/>
    <property type="match status" value="1"/>
</dbReference>
<evidence type="ECO:0000256" key="3">
    <source>
        <dbReference type="PIRSR" id="PIRSR000862-1"/>
    </source>
</evidence>
<dbReference type="PANTHER" id="PTHR11005">
    <property type="entry name" value="LYSOSOMAL ACID LIPASE-RELATED"/>
    <property type="match status" value="1"/>
</dbReference>
<dbReference type="EMBL" id="BAABME010018676">
    <property type="protein sequence ID" value="GAA0154643.1"/>
    <property type="molecule type" value="Genomic_DNA"/>
</dbReference>
<sequence length="418" mass="46841">MAFFNNMALFQTKFMSRFALFATFLIMVHQPYQAFGRLFYPKNTNVDDASQAGVCDLTVRFHGYTCQEFEVITDDDYILSVQRIPHGRAGGNGTRGPPVLLQHGVLVDGLTWLLNSPEESLAYILADNGYDVWVSNIRGTRFSRRHVTLSPNSRAYWNWSWDDLITHDLPSIINLIFKQTGQKIHYVGHSLGTLMALTSFSEGLEVDKVKSAVLLSPVAYLSHMGTIIGDLLARSFVGELITSLGLAEFNPNSPLVANLLKTLCDKPGVDCYNLLPVITGKNCCLNASTVDLVLKNEPQPTSTKNMVHLAQIVRYGRLRKYDYGGRFKNLEHYGEYIPPAYDLSKIPHDLPMFLSYGGQDALSDVKDVETLLGLLKGHDADKLQVQYVKDYAHADFIIGVTAKDVVYNQVIKFFKKLD</sequence>
<reference evidence="5 6" key="1">
    <citation type="submission" date="2024-01" db="EMBL/GenBank/DDBJ databases">
        <title>The complete chloroplast genome sequence of Lithospermum erythrorhizon: insights into the phylogenetic relationship among Boraginaceae species and the maternal lineages of purple gromwells.</title>
        <authorList>
            <person name="Okada T."/>
            <person name="Watanabe K."/>
        </authorList>
    </citation>
    <scope>NUCLEOTIDE SEQUENCE [LARGE SCALE GENOMIC DNA]</scope>
</reference>
<dbReference type="Proteomes" id="UP001454036">
    <property type="component" value="Unassembled WGS sequence"/>
</dbReference>
<feature type="active site" description="Nucleophile" evidence="3">
    <location>
        <position position="190"/>
    </location>
</feature>
<evidence type="ECO:0000313" key="5">
    <source>
        <dbReference type="EMBL" id="GAA0154643.1"/>
    </source>
</evidence>
<dbReference type="Gene3D" id="3.40.50.1820">
    <property type="entry name" value="alpha/beta hydrolase"/>
    <property type="match status" value="1"/>
</dbReference>
<feature type="active site" description="Charge relay system" evidence="3">
    <location>
        <position position="360"/>
    </location>
</feature>
<dbReference type="AlphaFoldDB" id="A0AAV3PTN5"/>
<evidence type="ECO:0000256" key="2">
    <source>
        <dbReference type="PIRNR" id="PIRNR000862"/>
    </source>
</evidence>
<dbReference type="PIRSF" id="PIRSF000862">
    <property type="entry name" value="Steryl_ester_lip"/>
    <property type="match status" value="1"/>
</dbReference>
<comment type="similarity">
    <text evidence="1 2">Belongs to the AB hydrolase superfamily. Lipase family.</text>
</comment>
<dbReference type="InterPro" id="IPR000801">
    <property type="entry name" value="Esterase-like"/>
</dbReference>
<evidence type="ECO:0000259" key="4">
    <source>
        <dbReference type="Pfam" id="PF04083"/>
    </source>
</evidence>
<feature type="active site" description="Charge relay system" evidence="3">
    <location>
        <position position="393"/>
    </location>
</feature>
<feature type="domain" description="Partial AB-hydrolase lipase" evidence="4">
    <location>
        <begin position="59"/>
        <end position="115"/>
    </location>
</feature>